<accession>K2NM74</accession>
<gene>
    <name evidence="4" type="primary">msrA</name>
    <name evidence="7" type="ORF">NA8A_20437</name>
</gene>
<proteinExistence type="inferred from homology"/>
<organism evidence="7 8">
    <name type="scientific">Nitratireductor indicus C115</name>
    <dbReference type="NCBI Taxonomy" id="1231190"/>
    <lineage>
        <taxon>Bacteria</taxon>
        <taxon>Pseudomonadati</taxon>
        <taxon>Pseudomonadota</taxon>
        <taxon>Alphaproteobacteria</taxon>
        <taxon>Hyphomicrobiales</taxon>
        <taxon>Phyllobacteriaceae</taxon>
        <taxon>Nitratireductor</taxon>
    </lineage>
</organism>
<dbReference type="NCBIfam" id="TIGR00401">
    <property type="entry name" value="msrA"/>
    <property type="match status" value="1"/>
</dbReference>
<dbReference type="Pfam" id="PF01625">
    <property type="entry name" value="PMSR"/>
    <property type="match status" value="1"/>
</dbReference>
<evidence type="ECO:0000256" key="3">
    <source>
        <dbReference type="ARBA" id="ARBA00048782"/>
    </source>
</evidence>
<dbReference type="GO" id="GO:0033744">
    <property type="term" value="F:L-methionine:thioredoxin-disulfide S-oxidoreductase activity"/>
    <property type="evidence" value="ECO:0007669"/>
    <property type="project" value="RHEA"/>
</dbReference>
<dbReference type="eggNOG" id="COG0225">
    <property type="taxonomic scope" value="Bacteria"/>
</dbReference>
<comment type="function">
    <text evidence="4">Has an important function as a repair enzyme for proteins that have been inactivated by oxidation. Catalyzes the reversible oxidation-reduction of methionine sulfoxide in proteins to methionine.</text>
</comment>
<dbReference type="HAMAP" id="MF_01401">
    <property type="entry name" value="MsrA"/>
    <property type="match status" value="1"/>
</dbReference>
<comment type="caution">
    <text evidence="7">The sequence shown here is derived from an EMBL/GenBank/DDBJ whole genome shotgun (WGS) entry which is preliminary data.</text>
</comment>
<dbReference type="STRING" id="721133.SAMN05216176_104305"/>
<evidence type="ECO:0000313" key="8">
    <source>
        <dbReference type="Proteomes" id="UP000007374"/>
    </source>
</evidence>
<dbReference type="EMBL" id="AMSI01000017">
    <property type="protein sequence ID" value="EKF40530.1"/>
    <property type="molecule type" value="Genomic_DNA"/>
</dbReference>
<dbReference type="RefSeq" id="WP_009452307.1">
    <property type="nucleotide sequence ID" value="NZ_AMSI01000017.1"/>
</dbReference>
<feature type="signal peptide" evidence="5">
    <location>
        <begin position="1"/>
        <end position="26"/>
    </location>
</feature>
<dbReference type="InterPro" id="IPR002569">
    <property type="entry name" value="Met_Sox_Rdtase_MsrA_dom"/>
</dbReference>
<protein>
    <recommendedName>
        <fullName evidence="4">Peptide methionine sulfoxide reductase MsrA</fullName>
        <shortName evidence="4">Protein-methionine-S-oxide reductase</shortName>
        <ecNumber evidence="4">1.8.4.11</ecNumber>
    </recommendedName>
    <alternativeName>
        <fullName evidence="4">Peptide-methionine (S)-S-oxide reductase</fullName>
        <shortName evidence="4">Peptide Met(O) reductase</shortName>
    </alternativeName>
</protein>
<evidence type="ECO:0000256" key="2">
    <source>
        <dbReference type="ARBA" id="ARBA00047806"/>
    </source>
</evidence>
<dbReference type="Proteomes" id="UP000007374">
    <property type="component" value="Unassembled WGS sequence"/>
</dbReference>
<comment type="catalytic activity">
    <reaction evidence="2 4">
        <text>L-methionyl-[protein] + [thioredoxin]-disulfide + H2O = L-methionyl-(S)-S-oxide-[protein] + [thioredoxin]-dithiol</text>
        <dbReference type="Rhea" id="RHEA:14217"/>
        <dbReference type="Rhea" id="RHEA-COMP:10698"/>
        <dbReference type="Rhea" id="RHEA-COMP:10700"/>
        <dbReference type="Rhea" id="RHEA-COMP:12313"/>
        <dbReference type="Rhea" id="RHEA-COMP:12315"/>
        <dbReference type="ChEBI" id="CHEBI:15377"/>
        <dbReference type="ChEBI" id="CHEBI:16044"/>
        <dbReference type="ChEBI" id="CHEBI:29950"/>
        <dbReference type="ChEBI" id="CHEBI:44120"/>
        <dbReference type="ChEBI" id="CHEBI:50058"/>
        <dbReference type="EC" id="1.8.4.11"/>
    </reaction>
</comment>
<dbReference type="SUPFAM" id="SSF55068">
    <property type="entry name" value="Peptide methionine sulfoxide reductase"/>
    <property type="match status" value="1"/>
</dbReference>
<dbReference type="AlphaFoldDB" id="K2NM74"/>
<evidence type="ECO:0000313" key="7">
    <source>
        <dbReference type="EMBL" id="EKF40530.1"/>
    </source>
</evidence>
<dbReference type="InterPro" id="IPR036509">
    <property type="entry name" value="Met_Sox_Rdtase_MsrA_sf"/>
</dbReference>
<dbReference type="PANTHER" id="PTHR43774">
    <property type="entry name" value="PEPTIDE METHIONINE SULFOXIDE REDUCTASE"/>
    <property type="match status" value="1"/>
</dbReference>
<evidence type="ECO:0000259" key="6">
    <source>
        <dbReference type="Pfam" id="PF01625"/>
    </source>
</evidence>
<feature type="chain" id="PRO_5005353190" description="Peptide methionine sulfoxide reductase MsrA" evidence="5">
    <location>
        <begin position="27"/>
        <end position="215"/>
    </location>
</feature>
<sequence>MRRIISPAFLAAAFLAFAGFPQSASAAKQTAIFAGGCFWCVEADFDKVPGVLDTISGYAGGKTENPTYRNYSSGGHREVVKIDFDDTKVSYDRLLEIFFRSVDPTDAGGQFCDRGESYTTAVYALDDAQKAAAEKAKVEANAALGGKVVTPILGKVPFWPAEDYHQNYYKGENRTLTRFGYVKQSDAYHGYREGCGRDVRVKQVWGNAAYTGINK</sequence>
<dbReference type="GO" id="GO:0008113">
    <property type="term" value="F:peptide-methionine (S)-S-oxide reductase activity"/>
    <property type="evidence" value="ECO:0007669"/>
    <property type="project" value="UniProtKB-UniRule"/>
</dbReference>
<name>K2NM74_9HYPH</name>
<comment type="catalytic activity">
    <reaction evidence="3 4">
        <text>[thioredoxin]-disulfide + L-methionine + H2O = L-methionine (S)-S-oxide + [thioredoxin]-dithiol</text>
        <dbReference type="Rhea" id="RHEA:19993"/>
        <dbReference type="Rhea" id="RHEA-COMP:10698"/>
        <dbReference type="Rhea" id="RHEA-COMP:10700"/>
        <dbReference type="ChEBI" id="CHEBI:15377"/>
        <dbReference type="ChEBI" id="CHEBI:29950"/>
        <dbReference type="ChEBI" id="CHEBI:50058"/>
        <dbReference type="ChEBI" id="CHEBI:57844"/>
        <dbReference type="ChEBI" id="CHEBI:58772"/>
        <dbReference type="EC" id="1.8.4.11"/>
    </reaction>
</comment>
<feature type="domain" description="Peptide methionine sulphoxide reductase MsrA" evidence="6">
    <location>
        <begin position="30"/>
        <end position="173"/>
    </location>
</feature>
<dbReference type="PATRIC" id="fig|1231190.3.peg.4226"/>
<dbReference type="PANTHER" id="PTHR43774:SF1">
    <property type="entry name" value="PEPTIDE METHIONINE SULFOXIDE REDUCTASE MSRA 2"/>
    <property type="match status" value="1"/>
</dbReference>
<keyword evidence="1 4" id="KW-0560">Oxidoreductase</keyword>
<feature type="active site" evidence="4">
    <location>
        <position position="37"/>
    </location>
</feature>
<evidence type="ECO:0000256" key="1">
    <source>
        <dbReference type="ARBA" id="ARBA00023002"/>
    </source>
</evidence>
<dbReference type="OrthoDB" id="4174719at2"/>
<dbReference type="EC" id="1.8.4.11" evidence="4"/>
<reference evidence="7 8" key="1">
    <citation type="journal article" date="2012" name="J. Bacteriol.">
        <title>Genome Sequence of Nitratireductor indicus Type Strain C115.</title>
        <authorList>
            <person name="Lai Q."/>
            <person name="Li G."/>
            <person name="Yu Z."/>
            <person name="Shao Z."/>
        </authorList>
    </citation>
    <scope>NUCLEOTIDE SEQUENCE [LARGE SCALE GENOMIC DNA]</scope>
    <source>
        <strain evidence="7 8">C115</strain>
    </source>
</reference>
<keyword evidence="8" id="KW-1185">Reference proteome</keyword>
<dbReference type="Gene3D" id="3.30.1060.10">
    <property type="entry name" value="Peptide methionine sulphoxide reductase MsrA"/>
    <property type="match status" value="1"/>
</dbReference>
<comment type="similarity">
    <text evidence="4">Belongs to the MsrA Met sulfoxide reductase family.</text>
</comment>
<evidence type="ECO:0000256" key="4">
    <source>
        <dbReference type="HAMAP-Rule" id="MF_01401"/>
    </source>
</evidence>
<evidence type="ECO:0000256" key="5">
    <source>
        <dbReference type="SAM" id="SignalP"/>
    </source>
</evidence>
<keyword evidence="5" id="KW-0732">Signal</keyword>